<dbReference type="Pfam" id="PF01687">
    <property type="entry name" value="Flavokinase"/>
    <property type="match status" value="1"/>
</dbReference>
<reference evidence="16" key="2">
    <citation type="journal article" date="2021" name="PeerJ">
        <title>Extensive microbial diversity within the chicken gut microbiome revealed by metagenomics and culture.</title>
        <authorList>
            <person name="Gilroy R."/>
            <person name="Ravi A."/>
            <person name="Getino M."/>
            <person name="Pursley I."/>
            <person name="Horton D.L."/>
            <person name="Alikhan N.F."/>
            <person name="Baker D."/>
            <person name="Gharbi K."/>
            <person name="Hall N."/>
            <person name="Watson M."/>
            <person name="Adriaenssens E.M."/>
            <person name="Foster-Nyarko E."/>
            <person name="Jarju S."/>
            <person name="Secka A."/>
            <person name="Antonio M."/>
            <person name="Oren A."/>
            <person name="Chaudhuri R.R."/>
            <person name="La Ragione R."/>
            <person name="Hildebrand F."/>
            <person name="Pallen M.J."/>
        </authorList>
    </citation>
    <scope>NUCLEOTIDE SEQUENCE</scope>
    <source>
        <strain evidence="16">10192</strain>
    </source>
</reference>
<dbReference type="SUPFAM" id="SSF52374">
    <property type="entry name" value="Nucleotidylyl transferase"/>
    <property type="match status" value="1"/>
</dbReference>
<dbReference type="PANTHER" id="PTHR22749:SF6">
    <property type="entry name" value="RIBOFLAVIN KINASE"/>
    <property type="match status" value="1"/>
</dbReference>
<dbReference type="EMBL" id="JADIND010000077">
    <property type="protein sequence ID" value="MBO8430443.1"/>
    <property type="molecule type" value="Genomic_DNA"/>
</dbReference>
<reference evidence="16" key="1">
    <citation type="submission" date="2020-10" db="EMBL/GenBank/DDBJ databases">
        <authorList>
            <person name="Gilroy R."/>
        </authorList>
    </citation>
    <scope>NUCLEOTIDE SEQUENCE</scope>
    <source>
        <strain evidence="16">10192</strain>
    </source>
</reference>
<dbReference type="NCBIfam" id="TIGR00083">
    <property type="entry name" value="ribF"/>
    <property type="match status" value="1"/>
</dbReference>
<feature type="domain" description="Riboflavin kinase" evidence="15">
    <location>
        <begin position="178"/>
        <end position="296"/>
    </location>
</feature>
<evidence type="ECO:0000256" key="8">
    <source>
        <dbReference type="ARBA" id="ARBA00022777"/>
    </source>
</evidence>
<keyword evidence="6 14" id="KW-0548">Nucleotidyltransferase</keyword>
<dbReference type="EC" id="2.7.7.2" evidence="14"/>
<evidence type="ECO:0000256" key="6">
    <source>
        <dbReference type="ARBA" id="ARBA00022695"/>
    </source>
</evidence>
<dbReference type="FunFam" id="3.40.50.620:FF:000021">
    <property type="entry name" value="Riboflavin biosynthesis protein"/>
    <property type="match status" value="1"/>
</dbReference>
<evidence type="ECO:0000256" key="10">
    <source>
        <dbReference type="ARBA" id="ARBA00022840"/>
    </source>
</evidence>
<dbReference type="Gene3D" id="2.40.30.30">
    <property type="entry name" value="Riboflavin kinase-like"/>
    <property type="match status" value="1"/>
</dbReference>
<comment type="catalytic activity">
    <reaction evidence="13 14">
        <text>FMN + ATP + H(+) = FAD + diphosphate</text>
        <dbReference type="Rhea" id="RHEA:17237"/>
        <dbReference type="ChEBI" id="CHEBI:15378"/>
        <dbReference type="ChEBI" id="CHEBI:30616"/>
        <dbReference type="ChEBI" id="CHEBI:33019"/>
        <dbReference type="ChEBI" id="CHEBI:57692"/>
        <dbReference type="ChEBI" id="CHEBI:58210"/>
        <dbReference type="EC" id="2.7.7.2"/>
    </reaction>
</comment>
<accession>A0A9D9DMT1</accession>
<sequence length="298" mass="33697">MQIFTELNRKTDLSLALGYFDGVHLGHKAVILSAVNFAHKNGNKSAVITFKEHPCCFFYGVCPKYILTREDRLFHIEALGVDYVYILDFNAKLCMLSAQDYLKNVLIDNFSPKSISTGFNHYFGAKKSGGVDLLTQMQSVYGYKYFEVPPQKIGKDTISSTVIRNALSKGQIANANEMLGYNFTISGEVIKGQQLGRKIGFRTANLMYPPELIDLPFGVYSVIVHYQNAVYRGITNFGIRPTVSNTNQCSLETHILDFDRDIYGENIAVEFLKMIRLEKKFASIEELKKQIKDDIAHI</sequence>
<dbReference type="CDD" id="cd02064">
    <property type="entry name" value="FAD_synthetase_N"/>
    <property type="match status" value="1"/>
</dbReference>
<evidence type="ECO:0000256" key="14">
    <source>
        <dbReference type="PIRNR" id="PIRNR004491"/>
    </source>
</evidence>
<dbReference type="InterPro" id="IPR023468">
    <property type="entry name" value="Riboflavin_kinase"/>
</dbReference>
<dbReference type="InterPro" id="IPR023465">
    <property type="entry name" value="Riboflavin_kinase_dom_sf"/>
</dbReference>
<dbReference type="InterPro" id="IPR014729">
    <property type="entry name" value="Rossmann-like_a/b/a_fold"/>
</dbReference>
<evidence type="ECO:0000256" key="11">
    <source>
        <dbReference type="ARBA" id="ARBA00023268"/>
    </source>
</evidence>
<dbReference type="InterPro" id="IPR015864">
    <property type="entry name" value="FAD_synthase"/>
</dbReference>
<comment type="pathway">
    <text evidence="2 14">Cofactor biosynthesis; FMN biosynthesis; FMN from riboflavin (ATP route): step 1/1.</text>
</comment>
<dbReference type="GO" id="GO:0003919">
    <property type="term" value="F:FMN adenylyltransferase activity"/>
    <property type="evidence" value="ECO:0007669"/>
    <property type="project" value="UniProtKB-UniRule"/>
</dbReference>
<dbReference type="PIRSF" id="PIRSF004491">
    <property type="entry name" value="FAD_Synth"/>
    <property type="match status" value="1"/>
</dbReference>
<evidence type="ECO:0000256" key="12">
    <source>
        <dbReference type="ARBA" id="ARBA00047880"/>
    </source>
</evidence>
<evidence type="ECO:0000313" key="16">
    <source>
        <dbReference type="EMBL" id="MBO8430443.1"/>
    </source>
</evidence>
<keyword evidence="7 14" id="KW-0547">Nucleotide-binding</keyword>
<keyword evidence="9 14" id="KW-0274">FAD</keyword>
<keyword evidence="10 14" id="KW-0067">ATP-binding</keyword>
<evidence type="ECO:0000256" key="4">
    <source>
        <dbReference type="ARBA" id="ARBA00022643"/>
    </source>
</evidence>
<evidence type="ECO:0000259" key="15">
    <source>
        <dbReference type="SMART" id="SM00904"/>
    </source>
</evidence>
<proteinExistence type="inferred from homology"/>
<dbReference type="GO" id="GO:0009398">
    <property type="term" value="P:FMN biosynthetic process"/>
    <property type="evidence" value="ECO:0007669"/>
    <property type="project" value="UniProtKB-UniRule"/>
</dbReference>
<dbReference type="PANTHER" id="PTHR22749">
    <property type="entry name" value="RIBOFLAVIN KINASE/FMN ADENYLYLTRANSFERASE"/>
    <property type="match status" value="1"/>
</dbReference>
<organism evidence="16 17">
    <name type="scientific">Candidatus Scatousia excrementipullorum</name>
    <dbReference type="NCBI Taxonomy" id="2840936"/>
    <lineage>
        <taxon>Bacteria</taxon>
        <taxon>Candidatus Scatousia</taxon>
    </lineage>
</organism>
<evidence type="ECO:0000256" key="9">
    <source>
        <dbReference type="ARBA" id="ARBA00022827"/>
    </source>
</evidence>
<evidence type="ECO:0000256" key="13">
    <source>
        <dbReference type="ARBA" id="ARBA00049494"/>
    </source>
</evidence>
<keyword evidence="4 14" id="KW-0288">FMN</keyword>
<gene>
    <name evidence="16" type="ORF">IAC76_03575</name>
</gene>
<dbReference type="Gene3D" id="3.40.50.620">
    <property type="entry name" value="HUPs"/>
    <property type="match status" value="1"/>
</dbReference>
<evidence type="ECO:0000256" key="5">
    <source>
        <dbReference type="ARBA" id="ARBA00022679"/>
    </source>
</evidence>
<keyword evidence="3 14" id="KW-0285">Flavoprotein</keyword>
<keyword evidence="11" id="KW-0511">Multifunctional enzyme</keyword>
<dbReference type="GO" id="GO:0008531">
    <property type="term" value="F:riboflavin kinase activity"/>
    <property type="evidence" value="ECO:0007669"/>
    <property type="project" value="UniProtKB-UniRule"/>
</dbReference>
<protein>
    <recommendedName>
        <fullName evidence="14">Riboflavin biosynthesis protein</fullName>
    </recommendedName>
    <domain>
        <recommendedName>
            <fullName evidence="14">Riboflavin kinase</fullName>
            <ecNumber evidence="14">2.7.1.26</ecNumber>
        </recommendedName>
        <alternativeName>
            <fullName evidence="14">Flavokinase</fullName>
        </alternativeName>
    </domain>
    <domain>
        <recommendedName>
            <fullName evidence="14">FMN adenylyltransferase</fullName>
            <ecNumber evidence="14">2.7.7.2</ecNumber>
        </recommendedName>
        <alternativeName>
            <fullName evidence="14">FAD pyrophosphorylase</fullName>
        </alternativeName>
        <alternativeName>
            <fullName evidence="14">FAD synthase</fullName>
        </alternativeName>
    </domain>
</protein>
<dbReference type="SMART" id="SM00904">
    <property type="entry name" value="Flavokinase"/>
    <property type="match status" value="1"/>
</dbReference>
<dbReference type="EC" id="2.7.1.26" evidence="14"/>
<dbReference type="SUPFAM" id="SSF82114">
    <property type="entry name" value="Riboflavin kinase-like"/>
    <property type="match status" value="1"/>
</dbReference>
<evidence type="ECO:0000256" key="3">
    <source>
        <dbReference type="ARBA" id="ARBA00022630"/>
    </source>
</evidence>
<dbReference type="Pfam" id="PF06574">
    <property type="entry name" value="FAD_syn"/>
    <property type="match status" value="1"/>
</dbReference>
<evidence type="ECO:0000256" key="2">
    <source>
        <dbReference type="ARBA" id="ARBA00005201"/>
    </source>
</evidence>
<dbReference type="GO" id="GO:0005524">
    <property type="term" value="F:ATP binding"/>
    <property type="evidence" value="ECO:0007669"/>
    <property type="project" value="UniProtKB-UniRule"/>
</dbReference>
<keyword evidence="8 14" id="KW-0418">Kinase</keyword>
<dbReference type="InterPro" id="IPR015865">
    <property type="entry name" value="Riboflavin_kinase_bac/euk"/>
</dbReference>
<dbReference type="AlphaFoldDB" id="A0A9D9DMT1"/>
<keyword evidence="5 14" id="KW-0808">Transferase</keyword>
<comment type="pathway">
    <text evidence="1 14">Cofactor biosynthesis; FAD biosynthesis; FAD from FMN: step 1/1.</text>
</comment>
<comment type="similarity">
    <text evidence="14">Belongs to the ribF family.</text>
</comment>
<evidence type="ECO:0000313" key="17">
    <source>
        <dbReference type="Proteomes" id="UP000823632"/>
    </source>
</evidence>
<evidence type="ECO:0000256" key="1">
    <source>
        <dbReference type="ARBA" id="ARBA00004726"/>
    </source>
</evidence>
<dbReference type="GO" id="GO:0009231">
    <property type="term" value="P:riboflavin biosynthetic process"/>
    <property type="evidence" value="ECO:0007669"/>
    <property type="project" value="InterPro"/>
</dbReference>
<dbReference type="NCBIfam" id="NF004162">
    <property type="entry name" value="PRK05627.1-5"/>
    <property type="match status" value="1"/>
</dbReference>
<comment type="catalytic activity">
    <reaction evidence="12 14">
        <text>riboflavin + ATP = FMN + ADP + H(+)</text>
        <dbReference type="Rhea" id="RHEA:14357"/>
        <dbReference type="ChEBI" id="CHEBI:15378"/>
        <dbReference type="ChEBI" id="CHEBI:30616"/>
        <dbReference type="ChEBI" id="CHEBI:57986"/>
        <dbReference type="ChEBI" id="CHEBI:58210"/>
        <dbReference type="ChEBI" id="CHEBI:456216"/>
        <dbReference type="EC" id="2.7.1.26"/>
    </reaction>
</comment>
<dbReference type="GO" id="GO:0006747">
    <property type="term" value="P:FAD biosynthetic process"/>
    <property type="evidence" value="ECO:0007669"/>
    <property type="project" value="UniProtKB-UniRule"/>
</dbReference>
<dbReference type="Proteomes" id="UP000823632">
    <property type="component" value="Unassembled WGS sequence"/>
</dbReference>
<comment type="caution">
    <text evidence="16">The sequence shown here is derived from an EMBL/GenBank/DDBJ whole genome shotgun (WGS) entry which is preliminary data.</text>
</comment>
<name>A0A9D9DMT1_9BACT</name>
<dbReference type="InterPro" id="IPR002606">
    <property type="entry name" value="Riboflavin_kinase_bac"/>
</dbReference>
<evidence type="ECO:0000256" key="7">
    <source>
        <dbReference type="ARBA" id="ARBA00022741"/>
    </source>
</evidence>